<dbReference type="EMBL" id="MT143852">
    <property type="protein sequence ID" value="QJB03571.1"/>
    <property type="molecule type" value="Genomic_DNA"/>
</dbReference>
<dbReference type="EMBL" id="MT143622">
    <property type="protein sequence ID" value="QJA99008.1"/>
    <property type="molecule type" value="Genomic_DNA"/>
</dbReference>
<sequence>MTRLDKTNAGRRVELVSTDDPYTKLRPGDQGTYEFCLVQSSPMENQHAIKWDSGSSLMLLQGKDSFKFVD</sequence>
<dbReference type="InterPro" id="IPR025463">
    <property type="entry name" value="DUF4314"/>
</dbReference>
<name>A0A6M3M2F7_9ZZZZ</name>
<organism evidence="2">
    <name type="scientific">viral metagenome</name>
    <dbReference type="NCBI Taxonomy" id="1070528"/>
    <lineage>
        <taxon>unclassified sequences</taxon>
        <taxon>metagenomes</taxon>
        <taxon>organismal metagenomes</taxon>
    </lineage>
</organism>
<protein>
    <recommendedName>
        <fullName evidence="1">DUF4314 domain-containing protein</fullName>
    </recommendedName>
</protein>
<proteinExistence type="predicted"/>
<gene>
    <name evidence="2" type="ORF">MM171A01418_0018</name>
    <name evidence="3" type="ORF">MM171B00623_0008</name>
</gene>
<evidence type="ECO:0000313" key="3">
    <source>
        <dbReference type="EMBL" id="QJB03571.1"/>
    </source>
</evidence>
<evidence type="ECO:0000259" key="1">
    <source>
        <dbReference type="Pfam" id="PF14192"/>
    </source>
</evidence>
<evidence type="ECO:0000313" key="2">
    <source>
        <dbReference type="EMBL" id="QJA99008.1"/>
    </source>
</evidence>
<dbReference type="AlphaFoldDB" id="A0A6M3M2F7"/>
<dbReference type="Pfam" id="PF14192">
    <property type="entry name" value="DUF4314"/>
    <property type="match status" value="1"/>
</dbReference>
<accession>A0A6M3M2F7</accession>
<feature type="domain" description="DUF4314" evidence="1">
    <location>
        <begin position="8"/>
        <end position="68"/>
    </location>
</feature>
<reference evidence="2" key="1">
    <citation type="submission" date="2020-03" db="EMBL/GenBank/DDBJ databases">
        <title>The deep terrestrial virosphere.</title>
        <authorList>
            <person name="Holmfeldt K."/>
            <person name="Nilsson E."/>
            <person name="Simone D."/>
            <person name="Lopez-Fernandez M."/>
            <person name="Wu X."/>
            <person name="de Brujin I."/>
            <person name="Lundin D."/>
            <person name="Andersson A."/>
            <person name="Bertilsson S."/>
            <person name="Dopson M."/>
        </authorList>
    </citation>
    <scope>NUCLEOTIDE SEQUENCE</scope>
    <source>
        <strain evidence="2">MM171A01418</strain>
        <strain evidence="3">MM171B00623</strain>
    </source>
</reference>